<evidence type="ECO:0000313" key="2">
    <source>
        <dbReference type="Proteomes" id="UP000789405"/>
    </source>
</evidence>
<keyword evidence="2" id="KW-1185">Reference proteome</keyword>
<proteinExistence type="predicted"/>
<name>A0A9N9JI62_9GLOM</name>
<reference evidence="1" key="1">
    <citation type="submission" date="2021-06" db="EMBL/GenBank/DDBJ databases">
        <authorList>
            <person name="Kallberg Y."/>
            <person name="Tangrot J."/>
            <person name="Rosling A."/>
        </authorList>
    </citation>
    <scope>NUCLEOTIDE SEQUENCE</scope>
    <source>
        <strain evidence="1">MA453B</strain>
    </source>
</reference>
<feature type="non-terminal residue" evidence="1">
    <location>
        <position position="1"/>
    </location>
</feature>
<dbReference type="EMBL" id="CAJVPY010022798">
    <property type="protein sequence ID" value="CAG8783765.1"/>
    <property type="molecule type" value="Genomic_DNA"/>
</dbReference>
<evidence type="ECO:0000313" key="1">
    <source>
        <dbReference type="EMBL" id="CAG8783765.1"/>
    </source>
</evidence>
<organism evidence="1 2">
    <name type="scientific">Dentiscutata erythropus</name>
    <dbReference type="NCBI Taxonomy" id="1348616"/>
    <lineage>
        <taxon>Eukaryota</taxon>
        <taxon>Fungi</taxon>
        <taxon>Fungi incertae sedis</taxon>
        <taxon>Mucoromycota</taxon>
        <taxon>Glomeromycotina</taxon>
        <taxon>Glomeromycetes</taxon>
        <taxon>Diversisporales</taxon>
        <taxon>Gigasporaceae</taxon>
        <taxon>Dentiscutata</taxon>
    </lineage>
</organism>
<comment type="caution">
    <text evidence="1">The sequence shown here is derived from an EMBL/GenBank/DDBJ whole genome shotgun (WGS) entry which is preliminary data.</text>
</comment>
<dbReference type="Proteomes" id="UP000789405">
    <property type="component" value="Unassembled WGS sequence"/>
</dbReference>
<gene>
    <name evidence="1" type="ORF">DERYTH_LOCUS19986</name>
</gene>
<protein>
    <submittedName>
        <fullName evidence="1">4510_t:CDS:1</fullName>
    </submittedName>
</protein>
<sequence length="99" mass="10212">LCSENSTGNHVESLYSSSSLASRLSDITSTTAVIRLGSCDAEPGIPEEAATELTIAAEEAATEVTAKTEEVKDAALNAGEDEVVVICLVEPAVIRLGGY</sequence>
<dbReference type="AlphaFoldDB" id="A0A9N9JI62"/>
<accession>A0A9N9JI62</accession>